<feature type="region of interest" description="Disordered" evidence="1">
    <location>
        <begin position="551"/>
        <end position="578"/>
    </location>
</feature>
<feature type="transmembrane region" description="Helical" evidence="2">
    <location>
        <begin position="34"/>
        <end position="52"/>
    </location>
</feature>
<dbReference type="SUPFAM" id="SSF54001">
    <property type="entry name" value="Cysteine proteinases"/>
    <property type="match status" value="1"/>
</dbReference>
<feature type="transmembrane region" description="Helical" evidence="2">
    <location>
        <begin position="211"/>
        <end position="233"/>
    </location>
</feature>
<feature type="transmembrane region" description="Helical" evidence="2">
    <location>
        <begin position="7"/>
        <end position="28"/>
    </location>
</feature>
<name>A0A1I1AHU5_9PSEU</name>
<dbReference type="EMBL" id="FOKG01000009">
    <property type="protein sequence ID" value="SFB35913.1"/>
    <property type="molecule type" value="Genomic_DNA"/>
</dbReference>
<evidence type="ECO:0000313" key="5">
    <source>
        <dbReference type="Proteomes" id="UP000243799"/>
    </source>
</evidence>
<dbReference type="InterPro" id="IPR021878">
    <property type="entry name" value="TgpA_N"/>
</dbReference>
<evidence type="ECO:0000256" key="1">
    <source>
        <dbReference type="SAM" id="MobiDB-lite"/>
    </source>
</evidence>
<feature type="transmembrane region" description="Helical" evidence="2">
    <location>
        <begin position="583"/>
        <end position="609"/>
    </location>
</feature>
<dbReference type="Gene3D" id="3.10.620.30">
    <property type="match status" value="1"/>
</dbReference>
<dbReference type="SMART" id="SM00460">
    <property type="entry name" value="TGc"/>
    <property type="match status" value="1"/>
</dbReference>
<evidence type="ECO:0000256" key="2">
    <source>
        <dbReference type="SAM" id="Phobius"/>
    </source>
</evidence>
<dbReference type="PANTHER" id="PTHR42736">
    <property type="entry name" value="PROTEIN-GLUTAMINE GAMMA-GLUTAMYLTRANSFERASE"/>
    <property type="match status" value="1"/>
</dbReference>
<feature type="transmembrane region" description="Helical" evidence="2">
    <location>
        <begin position="171"/>
        <end position="190"/>
    </location>
</feature>
<dbReference type="InterPro" id="IPR052901">
    <property type="entry name" value="Bact_TGase-like"/>
</dbReference>
<keyword evidence="2" id="KW-1133">Transmembrane helix</keyword>
<feature type="transmembrane region" description="Helical" evidence="2">
    <location>
        <begin position="146"/>
        <end position="165"/>
    </location>
</feature>
<keyword evidence="2" id="KW-0472">Membrane</keyword>
<dbReference type="Proteomes" id="UP000243799">
    <property type="component" value="Unassembled WGS sequence"/>
</dbReference>
<keyword evidence="2" id="KW-0812">Transmembrane</keyword>
<dbReference type="STRING" id="490629.SAMN05216266_10921"/>
<dbReference type="InterPro" id="IPR002931">
    <property type="entry name" value="Transglutaminase-like"/>
</dbReference>
<protein>
    <submittedName>
        <fullName evidence="4">Transglutaminase-like superfamily protein</fullName>
    </submittedName>
</protein>
<dbReference type="InterPro" id="IPR038765">
    <property type="entry name" value="Papain-like_cys_pep_sf"/>
</dbReference>
<feature type="transmembrane region" description="Helical" evidence="2">
    <location>
        <begin position="64"/>
        <end position="87"/>
    </location>
</feature>
<dbReference type="Pfam" id="PF01841">
    <property type="entry name" value="Transglut_core"/>
    <property type="match status" value="1"/>
</dbReference>
<dbReference type="PANTHER" id="PTHR42736:SF1">
    <property type="entry name" value="PROTEIN-GLUTAMINE GAMMA-GLUTAMYLTRANSFERASE"/>
    <property type="match status" value="1"/>
</dbReference>
<gene>
    <name evidence="4" type="ORF">SAMN05216266_10921</name>
</gene>
<keyword evidence="5" id="KW-1185">Reference proteome</keyword>
<organism evidence="4 5">
    <name type="scientific">Amycolatopsis marina</name>
    <dbReference type="NCBI Taxonomy" id="490629"/>
    <lineage>
        <taxon>Bacteria</taxon>
        <taxon>Bacillati</taxon>
        <taxon>Actinomycetota</taxon>
        <taxon>Actinomycetes</taxon>
        <taxon>Pseudonocardiales</taxon>
        <taxon>Pseudonocardiaceae</taxon>
        <taxon>Amycolatopsis</taxon>
    </lineage>
</organism>
<evidence type="ECO:0000259" key="3">
    <source>
        <dbReference type="SMART" id="SM00460"/>
    </source>
</evidence>
<feature type="domain" description="Transglutaminase-like" evidence="3">
    <location>
        <begin position="458"/>
        <end position="529"/>
    </location>
</feature>
<dbReference type="RefSeq" id="WP_091674046.1">
    <property type="nucleotide sequence ID" value="NZ_FOKG01000009.1"/>
</dbReference>
<sequence>MSTFSLRAVTTGCVVLAAAVAGLLFAPVFGLPALLLPLGLLAVAVFAVAVLCSRHEALVPWRPLLVTGAGLLVVTETVLWPTTIAGLPSGETVRALVAGATDSWQLALQSTWPARPDAALLLFVPLLVLLASVLGIELLYRLGVPLLALAPSLAVVVLSQLYAALSGPAAVLAALAYAAAAGAVLVSTRADPVGGTTSALGKPEPRRVGPALLRAAPPVVLAVACAIVAGVLAPTTAPRYSLKHDQLAPVAQSRVTSPLEQIAYRMAHPGAPVFEVSGAAGVDRWPVVVLDNFDGVNWTPGARYRRLGTELAPSPSITSDVRARSARIDPVQLDGPWLPSQTWPAGVRGIDLLVEEQQGTLLAPQAGGAPYTLTWWEPETAPGELIGSAIDPHAPGGLGAIGDVPPGVAELARDAVHGMRPTFQSALVLDDFLRKNYRLATGQHLPTGHSWPQLTEFLLRDKRGTSEQFAAAYVVLARVLGIPARLVVGFRAPAQRGPDGRYTVRNADVLAWPEVAVDGVGWVPLDPSGAATTSGQAAGAGLAAAAAQARAQLPPQEDLRDPPVAPQQQEVAGPESDSPVGPVLVGVLAGIPLLVLLAWVVGVPTATAWRARRRRRRAGTGAVIGAWEEVRDRLRAHGVAVSAGMTVRDLATAAAGVFDRTTVEGVRSLSSTVDIALWSGMEPDKQRGREAWAAVRTVRRGLAGRGWRARIRAAVDPRVLLPPRP</sequence>
<reference evidence="5" key="1">
    <citation type="submission" date="2016-10" db="EMBL/GenBank/DDBJ databases">
        <authorList>
            <person name="Varghese N."/>
            <person name="Submissions S."/>
        </authorList>
    </citation>
    <scope>NUCLEOTIDE SEQUENCE [LARGE SCALE GENOMIC DNA]</scope>
    <source>
        <strain evidence="5">CGMCC 4.3568</strain>
    </source>
</reference>
<dbReference type="AlphaFoldDB" id="A0A1I1AHU5"/>
<evidence type="ECO:0000313" key="4">
    <source>
        <dbReference type="EMBL" id="SFB35913.1"/>
    </source>
</evidence>
<feature type="transmembrane region" description="Helical" evidence="2">
    <location>
        <begin position="118"/>
        <end position="139"/>
    </location>
</feature>
<proteinExistence type="predicted"/>
<accession>A0A1I1AHU5</accession>
<dbReference type="Pfam" id="PF11992">
    <property type="entry name" value="TgpA_N"/>
    <property type="match status" value="1"/>
</dbReference>
<dbReference type="OrthoDB" id="9804023at2"/>